<reference evidence="2" key="1">
    <citation type="submission" date="2020-06" db="EMBL/GenBank/DDBJ databases">
        <authorList>
            <person name="Li T."/>
            <person name="Hu X."/>
            <person name="Zhang T."/>
            <person name="Song X."/>
            <person name="Zhang H."/>
            <person name="Dai N."/>
            <person name="Sheng W."/>
            <person name="Hou X."/>
            <person name="Wei L."/>
        </authorList>
    </citation>
    <scope>NUCLEOTIDE SEQUENCE</scope>
    <source>
        <strain evidence="2">G02</strain>
        <tissue evidence="2">Leaf</tissue>
    </source>
</reference>
<gene>
    <name evidence="2" type="ORF">Sradi_1695300</name>
</gene>
<protein>
    <submittedName>
        <fullName evidence="2">Uncharacterized protein</fullName>
    </submittedName>
</protein>
<accession>A0AAW2TSY7</accession>
<comment type="caution">
    <text evidence="2">The sequence shown here is derived from an EMBL/GenBank/DDBJ whole genome shotgun (WGS) entry which is preliminary data.</text>
</comment>
<reference evidence="2" key="2">
    <citation type="journal article" date="2024" name="Plant">
        <title>Genomic evolution and insights into agronomic trait innovations of Sesamum species.</title>
        <authorList>
            <person name="Miao H."/>
            <person name="Wang L."/>
            <person name="Qu L."/>
            <person name="Liu H."/>
            <person name="Sun Y."/>
            <person name="Le M."/>
            <person name="Wang Q."/>
            <person name="Wei S."/>
            <person name="Zheng Y."/>
            <person name="Lin W."/>
            <person name="Duan Y."/>
            <person name="Cao H."/>
            <person name="Xiong S."/>
            <person name="Wang X."/>
            <person name="Wei L."/>
            <person name="Li C."/>
            <person name="Ma Q."/>
            <person name="Ju M."/>
            <person name="Zhao R."/>
            <person name="Li G."/>
            <person name="Mu C."/>
            <person name="Tian Q."/>
            <person name="Mei H."/>
            <person name="Zhang T."/>
            <person name="Gao T."/>
            <person name="Zhang H."/>
        </authorList>
    </citation>
    <scope>NUCLEOTIDE SEQUENCE</scope>
    <source>
        <strain evidence="2">G02</strain>
    </source>
</reference>
<sequence length="76" mass="7570">MPLTLASGGFTPAALAPTPLAPRVVGFVADPLRHSTSSNTSTENLSRPVGNHSADSLSSNSRTSGGVGPCSSSHPV</sequence>
<feature type="compositionally biased region" description="Polar residues" evidence="1">
    <location>
        <begin position="53"/>
        <end position="76"/>
    </location>
</feature>
<evidence type="ECO:0000313" key="2">
    <source>
        <dbReference type="EMBL" id="KAL0407609.1"/>
    </source>
</evidence>
<feature type="region of interest" description="Disordered" evidence="1">
    <location>
        <begin position="32"/>
        <end position="76"/>
    </location>
</feature>
<dbReference type="AlphaFoldDB" id="A0AAW2TSY7"/>
<proteinExistence type="predicted"/>
<organism evidence="2">
    <name type="scientific">Sesamum radiatum</name>
    <name type="common">Black benniseed</name>
    <dbReference type="NCBI Taxonomy" id="300843"/>
    <lineage>
        <taxon>Eukaryota</taxon>
        <taxon>Viridiplantae</taxon>
        <taxon>Streptophyta</taxon>
        <taxon>Embryophyta</taxon>
        <taxon>Tracheophyta</taxon>
        <taxon>Spermatophyta</taxon>
        <taxon>Magnoliopsida</taxon>
        <taxon>eudicotyledons</taxon>
        <taxon>Gunneridae</taxon>
        <taxon>Pentapetalae</taxon>
        <taxon>asterids</taxon>
        <taxon>lamiids</taxon>
        <taxon>Lamiales</taxon>
        <taxon>Pedaliaceae</taxon>
        <taxon>Sesamum</taxon>
    </lineage>
</organism>
<evidence type="ECO:0000256" key="1">
    <source>
        <dbReference type="SAM" id="MobiDB-lite"/>
    </source>
</evidence>
<name>A0AAW2TSY7_SESRA</name>
<dbReference type="EMBL" id="JACGWJ010000007">
    <property type="protein sequence ID" value="KAL0407609.1"/>
    <property type="molecule type" value="Genomic_DNA"/>
</dbReference>